<proteinExistence type="predicted"/>
<dbReference type="KEGG" id="fcr:HYN56_19865"/>
<accession>A0A2S1YQH7</accession>
<evidence type="ECO:0000313" key="1">
    <source>
        <dbReference type="EMBL" id="AWK06360.1"/>
    </source>
</evidence>
<keyword evidence="2" id="KW-1185">Reference proteome</keyword>
<sequence>MKLVIERTLFGFNDGIDSIKTLDDKFTPLSILMNRLLSDKYNGKKIKYLNLFFYESSEKLQKAYGKPYFLHYYGGQFTYKKVIDYDYFLKLDFYDQKLLIWKEAYDMLQFAAAELKNESLKISSDYAYRKGLEMKLCADYRMVETDVVLFGEQYRASIWVNFKEFNMEANFTLERNDEIVLKRHLETASNGMEFFLVMFRKIEQLDNAVVIKGVKDLIYLPLQIDFVKNGENIEFSELFLLS</sequence>
<name>A0A2S1YQH7_9FLAO</name>
<dbReference type="OrthoDB" id="1341344at2"/>
<gene>
    <name evidence="1" type="ORF">HYN56_19865</name>
</gene>
<organism evidence="1 2">
    <name type="scientific">Flavobacterium crocinum</name>
    <dbReference type="NCBI Taxonomy" id="2183896"/>
    <lineage>
        <taxon>Bacteria</taxon>
        <taxon>Pseudomonadati</taxon>
        <taxon>Bacteroidota</taxon>
        <taxon>Flavobacteriia</taxon>
        <taxon>Flavobacteriales</taxon>
        <taxon>Flavobacteriaceae</taxon>
        <taxon>Flavobacterium</taxon>
    </lineage>
</organism>
<protein>
    <submittedName>
        <fullName evidence="1">Uncharacterized protein</fullName>
    </submittedName>
</protein>
<dbReference type="RefSeq" id="WP_109193777.1">
    <property type="nucleotide sequence ID" value="NZ_CP029255.1"/>
</dbReference>
<evidence type="ECO:0000313" key="2">
    <source>
        <dbReference type="Proteomes" id="UP000245250"/>
    </source>
</evidence>
<dbReference type="AlphaFoldDB" id="A0A2S1YQH7"/>
<dbReference type="EMBL" id="CP029255">
    <property type="protein sequence ID" value="AWK06360.1"/>
    <property type="molecule type" value="Genomic_DNA"/>
</dbReference>
<reference evidence="1 2" key="1">
    <citation type="submission" date="2018-05" db="EMBL/GenBank/DDBJ databases">
        <title>Genome sequencing of Flavobacterium sp. HYN0056.</title>
        <authorList>
            <person name="Yi H."/>
            <person name="Baek C."/>
        </authorList>
    </citation>
    <scope>NUCLEOTIDE SEQUENCE [LARGE SCALE GENOMIC DNA]</scope>
    <source>
        <strain evidence="1 2">HYN0056</strain>
    </source>
</reference>
<dbReference type="Proteomes" id="UP000245250">
    <property type="component" value="Chromosome"/>
</dbReference>